<evidence type="ECO:0000259" key="7">
    <source>
        <dbReference type="SMART" id="SM01340"/>
    </source>
</evidence>
<dbReference type="SUPFAM" id="SSF55874">
    <property type="entry name" value="ATPase domain of HSP90 chaperone/DNA topoisomerase II/histidine kinase"/>
    <property type="match status" value="1"/>
</dbReference>
<feature type="region of interest" description="Disordered" evidence="6">
    <location>
        <begin position="474"/>
        <end position="512"/>
    </location>
</feature>
<dbReference type="PROSITE" id="PS00058">
    <property type="entry name" value="DNA_MISMATCH_REPAIR_1"/>
    <property type="match status" value="1"/>
</dbReference>
<dbReference type="InterPro" id="IPR032189">
    <property type="entry name" value="Mlh1_C"/>
</dbReference>
<proteinExistence type="inferred from homology"/>
<keyword evidence="9" id="KW-1185">Reference proteome</keyword>
<evidence type="ECO:0000256" key="3">
    <source>
        <dbReference type="ARBA" id="ARBA00022763"/>
    </source>
</evidence>
<dbReference type="Gene3D" id="3.30.565.10">
    <property type="entry name" value="Histidine kinase-like ATPase, C-terminal domain"/>
    <property type="match status" value="1"/>
</dbReference>
<keyword evidence="3" id="KW-0227">DNA damage</keyword>
<dbReference type="Pfam" id="PF13589">
    <property type="entry name" value="HATPase_c_3"/>
    <property type="match status" value="1"/>
</dbReference>
<evidence type="ECO:0000313" key="8">
    <source>
        <dbReference type="EMBL" id="CAL7938524.1"/>
    </source>
</evidence>
<dbReference type="PANTHER" id="PTHR10073">
    <property type="entry name" value="DNA MISMATCH REPAIR PROTEIN MLH, PMS, MUTL"/>
    <property type="match status" value="1"/>
</dbReference>
<dbReference type="InterPro" id="IPR038973">
    <property type="entry name" value="MutL/Mlh/Pms-like"/>
</dbReference>
<dbReference type="InterPro" id="IPR020568">
    <property type="entry name" value="Ribosomal_Su5_D2-typ_SF"/>
</dbReference>
<dbReference type="NCBIfam" id="TIGR00585">
    <property type="entry name" value="mutl"/>
    <property type="match status" value="1"/>
</dbReference>
<dbReference type="Gene3D" id="3.30.230.10">
    <property type="match status" value="1"/>
</dbReference>
<dbReference type="InterPro" id="IPR014762">
    <property type="entry name" value="DNA_mismatch_repair_CS"/>
</dbReference>
<feature type="compositionally biased region" description="Basic and acidic residues" evidence="6">
    <location>
        <begin position="434"/>
        <end position="444"/>
    </location>
</feature>
<dbReference type="EMBL" id="CAXAJV020001288">
    <property type="protein sequence ID" value="CAL7938524.1"/>
    <property type="molecule type" value="Genomic_DNA"/>
</dbReference>
<evidence type="ECO:0000256" key="1">
    <source>
        <dbReference type="ARBA" id="ARBA00004123"/>
    </source>
</evidence>
<comment type="subcellular location">
    <subcellularLocation>
        <location evidence="1">Nucleus</location>
    </subcellularLocation>
</comment>
<dbReference type="Proteomes" id="UP001642520">
    <property type="component" value="Unassembled WGS sequence"/>
</dbReference>
<organism evidence="8 9">
    <name type="scientific">Xylocopa violacea</name>
    <name type="common">Violet carpenter bee</name>
    <name type="synonym">Apis violacea</name>
    <dbReference type="NCBI Taxonomy" id="135666"/>
    <lineage>
        <taxon>Eukaryota</taxon>
        <taxon>Metazoa</taxon>
        <taxon>Ecdysozoa</taxon>
        <taxon>Arthropoda</taxon>
        <taxon>Hexapoda</taxon>
        <taxon>Insecta</taxon>
        <taxon>Pterygota</taxon>
        <taxon>Neoptera</taxon>
        <taxon>Endopterygota</taxon>
        <taxon>Hymenoptera</taxon>
        <taxon>Apocrita</taxon>
        <taxon>Aculeata</taxon>
        <taxon>Apoidea</taxon>
        <taxon>Anthophila</taxon>
        <taxon>Apidae</taxon>
        <taxon>Xylocopa</taxon>
        <taxon>Xylocopa</taxon>
    </lineage>
</organism>
<dbReference type="CDD" id="cd16926">
    <property type="entry name" value="HATPase_MutL-MLH-PMS-like"/>
    <property type="match status" value="1"/>
</dbReference>
<dbReference type="InterPro" id="IPR013507">
    <property type="entry name" value="DNA_mismatch_S5_2-like"/>
</dbReference>
<evidence type="ECO:0000256" key="4">
    <source>
        <dbReference type="ARBA" id="ARBA00023204"/>
    </source>
</evidence>
<dbReference type="InterPro" id="IPR014721">
    <property type="entry name" value="Ribsml_uS5_D2-typ_fold_subgr"/>
</dbReference>
<evidence type="ECO:0000313" key="9">
    <source>
        <dbReference type="Proteomes" id="UP001642520"/>
    </source>
</evidence>
<dbReference type="SUPFAM" id="SSF54211">
    <property type="entry name" value="Ribosomal protein S5 domain 2-like"/>
    <property type="match status" value="1"/>
</dbReference>
<gene>
    <name evidence="8" type="ORF">XYLVIOL_LOCUS3333</name>
</gene>
<dbReference type="Pfam" id="PF16413">
    <property type="entry name" value="Mlh1_C"/>
    <property type="match status" value="1"/>
</dbReference>
<keyword evidence="5" id="KW-0539">Nucleus</keyword>
<dbReference type="SMART" id="SM01340">
    <property type="entry name" value="DNA_mis_repair"/>
    <property type="match status" value="1"/>
</dbReference>
<evidence type="ECO:0000256" key="6">
    <source>
        <dbReference type="SAM" id="MobiDB-lite"/>
    </source>
</evidence>
<feature type="region of interest" description="Disordered" evidence="6">
    <location>
        <begin position="422"/>
        <end position="444"/>
    </location>
</feature>
<dbReference type="Pfam" id="PF01119">
    <property type="entry name" value="DNA_mis_repair"/>
    <property type="match status" value="1"/>
</dbReference>
<reference evidence="8 9" key="1">
    <citation type="submission" date="2024-08" db="EMBL/GenBank/DDBJ databases">
        <authorList>
            <person name="Will J Nash"/>
            <person name="Angela Man"/>
            <person name="Seanna McTaggart"/>
            <person name="Kendall Baker"/>
            <person name="Tom Barker"/>
            <person name="Leah Catchpole"/>
            <person name="Alex Durrant"/>
            <person name="Karim Gharbi"/>
            <person name="Naomi Irish"/>
            <person name="Gemy Kaithakottil"/>
            <person name="Debby Ku"/>
            <person name="Aaliyah Providence"/>
            <person name="Felix Shaw"/>
            <person name="David Swarbreck"/>
            <person name="Chris Watkins"/>
            <person name="Ann M. McCartney"/>
            <person name="Giulio Formenti"/>
            <person name="Alice Mouton"/>
            <person name="Noel Vella"/>
            <person name="Bjorn M von Reumont"/>
            <person name="Adriana Vella"/>
            <person name="Wilfried Haerty"/>
        </authorList>
    </citation>
    <scope>NUCLEOTIDE SEQUENCE [LARGE SCALE GENOMIC DNA]</scope>
</reference>
<name>A0ABP1NC10_XYLVO</name>
<evidence type="ECO:0000256" key="5">
    <source>
        <dbReference type="ARBA" id="ARBA00023242"/>
    </source>
</evidence>
<comment type="caution">
    <text evidence="8">The sequence shown here is derived from an EMBL/GenBank/DDBJ whole genome shotgun (WGS) entry which is preliminary data.</text>
</comment>
<feature type="domain" description="DNA mismatch repair protein S5" evidence="7">
    <location>
        <begin position="233"/>
        <end position="352"/>
    </location>
</feature>
<accession>A0ABP1NC10</accession>
<dbReference type="InterPro" id="IPR036890">
    <property type="entry name" value="HATPase_C_sf"/>
</dbReference>
<protein>
    <recommendedName>
        <fullName evidence="7">DNA mismatch repair protein S5 domain-containing protein</fullName>
    </recommendedName>
</protein>
<keyword evidence="4" id="KW-0234">DNA repair</keyword>
<sequence length="878" mass="99329">MFVPWNFEENLEHCVPLKMNGPRKIQKLDDVVINRIAAGEVIQRPANALKELIENSLDAKATNIQIIVKEGGLKLLQIQDNGTGIRKEDMEIVCERFTTSKLQTFEDLQAISTFGFRGEALASISHISLLTVTTKTLDEKCAYKASYVDSKLKGPIKSCAGNQGTTILIENLFYNVATRRKALSNPSEEFNKITDVVTKYAIHNPGVGFVLKKHGEITPQVRTPYNSTKMNNVRILYGNPVFRELLEVEHKDDTFKFKMHALITNPNYTTKRMTLLLFINNRLVESSSIRKMLEEIYSFYLPKKAYPWCYVSLEIEPRNVDVNVHPTKHEVKFLHESSILERMKLSLDEKLSGSSGSRTFYVQARLPKADITKDVLKEVLPEYEKDNNSDKVKKIRPQEMIRTSASDQKLDRFNFTVHAATKDAKSNDSVQADESVKRSRENNDVTKGLTVSVCNVSNDDRLDEEQVNVTIRASDSDKREADIIQGSTSDVNDTKKQMDTSTPAEAVEANESNSAAWSNIVNDTSASTSSLPGSENANVNLSARGIDKVDENATDESVKGTRIDVIADKARKQVYKIFGSGRTIPEERKVKEETGTIEGKAKDVEIQSNDAKEVPKEDNEIQRVHNFKSYSINNFRREVKLTSVLRLRVEAEEECHEGLTHILSELIFVGCIDQSSALIQSGVNLYLCDTKKLAEELFYQIMLYDFANYGVIKFSNAIPLYDIAMLGLDTEEAGWTEEDGPKEELATNVKELLLEKADMLKEYFSLVIDKTGNLKSLPALLEKYFPCEAGLPLYVLRLATEVQWSTEQPCFRTICRETAKYYSQMSPVHGAYDWKYITEHVLYSAIKESLLPPKYFAHDSTILQIANLPDLYKVFERC</sequence>
<comment type="similarity">
    <text evidence="2">Belongs to the DNA mismatch repair MutL/HexB family.</text>
</comment>
<dbReference type="InterPro" id="IPR002099">
    <property type="entry name" value="MutL/Mlh/PMS"/>
</dbReference>
<dbReference type="PANTHER" id="PTHR10073:SF12">
    <property type="entry name" value="DNA MISMATCH REPAIR PROTEIN MLH1"/>
    <property type="match status" value="1"/>
</dbReference>
<evidence type="ECO:0000256" key="2">
    <source>
        <dbReference type="ARBA" id="ARBA00006082"/>
    </source>
</evidence>